<gene>
    <name evidence="4" type="ORF">PCA20602_02140</name>
</gene>
<feature type="signal peptide" evidence="2">
    <location>
        <begin position="1"/>
        <end position="46"/>
    </location>
</feature>
<evidence type="ECO:0000313" key="4">
    <source>
        <dbReference type="EMBL" id="VVE01127.1"/>
    </source>
</evidence>
<dbReference type="Pfam" id="PF13202">
    <property type="entry name" value="EF-hand_5"/>
    <property type="match status" value="1"/>
</dbReference>
<dbReference type="InterPro" id="IPR018247">
    <property type="entry name" value="EF_Hand_1_Ca_BS"/>
</dbReference>
<feature type="domain" description="EF-hand" evidence="3">
    <location>
        <begin position="85"/>
        <end position="120"/>
    </location>
</feature>
<name>A0ABY6VZP1_9BURK</name>
<dbReference type="InterPro" id="IPR011992">
    <property type="entry name" value="EF-hand-dom_pair"/>
</dbReference>
<dbReference type="PROSITE" id="PS50222">
    <property type="entry name" value="EF_HAND_2"/>
    <property type="match status" value="2"/>
</dbReference>
<comment type="caution">
    <text evidence="4">The sequence shown here is derived from an EMBL/GenBank/DDBJ whole genome shotgun (WGS) entry which is preliminary data.</text>
</comment>
<feature type="region of interest" description="Disordered" evidence="1">
    <location>
        <begin position="55"/>
        <end position="77"/>
    </location>
</feature>
<proteinExistence type="predicted"/>
<dbReference type="SMART" id="SM00054">
    <property type="entry name" value="EFh"/>
    <property type="match status" value="3"/>
</dbReference>
<dbReference type="InterPro" id="IPR002048">
    <property type="entry name" value="EF_hand_dom"/>
</dbReference>
<feature type="domain" description="EF-hand" evidence="3">
    <location>
        <begin position="147"/>
        <end position="182"/>
    </location>
</feature>
<dbReference type="PANTHER" id="PTHR10827:SF85">
    <property type="entry name" value="CALCIUM-BINDING PROTEIN"/>
    <property type="match status" value="1"/>
</dbReference>
<keyword evidence="2" id="KW-0732">Signal</keyword>
<dbReference type="EMBL" id="CABPRV010000004">
    <property type="protein sequence ID" value="VVE01127.1"/>
    <property type="molecule type" value="Genomic_DNA"/>
</dbReference>
<dbReference type="Gene3D" id="1.10.238.10">
    <property type="entry name" value="EF-hand"/>
    <property type="match status" value="1"/>
</dbReference>
<dbReference type="RefSeq" id="WP_150721208.1">
    <property type="nucleotide sequence ID" value="NZ_CABPRV010000004.1"/>
</dbReference>
<keyword evidence="5" id="KW-1185">Reference proteome</keyword>
<feature type="chain" id="PRO_5047430310" evidence="2">
    <location>
        <begin position="47"/>
        <end position="193"/>
    </location>
</feature>
<sequence length="193" mass="21255">MTSRDIVRQRTLHTLKTRRHARRALAAVALCAGAAVLSLAAMPSFAQSAPPINGVVPTTPAPPPPPMGGPVNGPDYGDAADQNAALGLYLQRSFDAIDTNHDGKINRNEWSAYQRSQLQARRATFERYFKAADKDGDGYLSRDEAAASEPFLYQHFNEIDVNHDGKLSPAEIRSFFRRYYHDRAQADAATTKP</sequence>
<accession>A0ABY6VZP1</accession>
<dbReference type="Pfam" id="PF13499">
    <property type="entry name" value="EF-hand_7"/>
    <property type="match status" value="1"/>
</dbReference>
<dbReference type="Proteomes" id="UP000366065">
    <property type="component" value="Unassembled WGS sequence"/>
</dbReference>
<reference evidence="4 5" key="1">
    <citation type="submission" date="2019-08" db="EMBL/GenBank/DDBJ databases">
        <authorList>
            <person name="Peeters C."/>
        </authorList>
    </citation>
    <scope>NUCLEOTIDE SEQUENCE [LARGE SCALE GENOMIC DNA]</scope>
    <source>
        <strain evidence="4 5">LMG 20602</strain>
    </source>
</reference>
<evidence type="ECO:0000313" key="5">
    <source>
        <dbReference type="Proteomes" id="UP000366065"/>
    </source>
</evidence>
<dbReference type="SUPFAM" id="SSF47473">
    <property type="entry name" value="EF-hand"/>
    <property type="match status" value="1"/>
</dbReference>
<evidence type="ECO:0000256" key="2">
    <source>
        <dbReference type="SAM" id="SignalP"/>
    </source>
</evidence>
<evidence type="ECO:0000259" key="3">
    <source>
        <dbReference type="PROSITE" id="PS50222"/>
    </source>
</evidence>
<protein>
    <submittedName>
        <fullName evidence="4">Calcium-binding EF-hand</fullName>
    </submittedName>
</protein>
<organism evidence="4 5">
    <name type="scientific">Pandoraea capi</name>
    <dbReference type="NCBI Taxonomy" id="2508286"/>
    <lineage>
        <taxon>Bacteria</taxon>
        <taxon>Pseudomonadati</taxon>
        <taxon>Pseudomonadota</taxon>
        <taxon>Betaproteobacteria</taxon>
        <taxon>Burkholderiales</taxon>
        <taxon>Burkholderiaceae</taxon>
        <taxon>Pandoraea</taxon>
    </lineage>
</organism>
<evidence type="ECO:0000256" key="1">
    <source>
        <dbReference type="SAM" id="MobiDB-lite"/>
    </source>
</evidence>
<dbReference type="PANTHER" id="PTHR10827">
    <property type="entry name" value="RETICULOCALBIN"/>
    <property type="match status" value="1"/>
</dbReference>
<feature type="compositionally biased region" description="Pro residues" evidence="1">
    <location>
        <begin position="59"/>
        <end position="68"/>
    </location>
</feature>
<dbReference type="PROSITE" id="PS00018">
    <property type="entry name" value="EF_HAND_1"/>
    <property type="match status" value="2"/>
</dbReference>